<keyword evidence="2 9" id="KW-0812">Transmembrane</keyword>
<evidence type="ECO:0000256" key="2">
    <source>
        <dbReference type="ARBA" id="ARBA00022692"/>
    </source>
</evidence>
<name>A0A4Y7M3E4_9CRUS</name>
<evidence type="ECO:0000256" key="1">
    <source>
        <dbReference type="ARBA" id="ARBA00009806"/>
    </source>
</evidence>
<dbReference type="GO" id="GO:0090141">
    <property type="term" value="P:positive regulation of mitochondrial fission"/>
    <property type="evidence" value="ECO:0007669"/>
    <property type="project" value="UniProtKB-UniRule"/>
</dbReference>
<comment type="similarity">
    <text evidence="1 9">Belongs to the Tango11 family.</text>
</comment>
<protein>
    <recommendedName>
        <fullName evidence="9">Mitochondrial fission factor</fullName>
    </recommendedName>
</protein>
<dbReference type="GO" id="GO:0005741">
    <property type="term" value="C:mitochondrial outer membrane"/>
    <property type="evidence" value="ECO:0007669"/>
    <property type="project" value="UniProtKB-SubCell"/>
</dbReference>
<sequence length="254" mass="28582">MYSDESNSYGQQSSNPNASHTGPQDEELLKCHGYNNTHDDLYENSAFTAEMSSKMQVPKRISVLGGTDEDDKLGLGNFNTRYTTKSDSKYEMKVPERILVVGQDQHVGMKAPPHELVLENSILSMNNYPPIRVRTPPRSITVDAVANILDHQEESGSDDDSIQNDPETNSQEMVLIADKSSSSMILAEPPQLTLTSSQLTEEVFVLRQQIGRLHRRMAGFEREQQQRQQRDALVVSIGAVYLVWKVILWLTRSS</sequence>
<evidence type="ECO:0000256" key="3">
    <source>
        <dbReference type="ARBA" id="ARBA00022787"/>
    </source>
</evidence>
<feature type="domain" description="Mff-like" evidence="11">
    <location>
        <begin position="38"/>
        <end position="163"/>
    </location>
</feature>
<accession>A0A4Y7M3E4</accession>
<feature type="region of interest" description="Disordered" evidence="10">
    <location>
        <begin position="1"/>
        <end position="31"/>
    </location>
</feature>
<keyword evidence="5" id="KW-0175">Coiled coil</keyword>
<evidence type="ECO:0000256" key="4">
    <source>
        <dbReference type="ARBA" id="ARBA00022989"/>
    </source>
</evidence>
<proteinExistence type="evidence at transcript level"/>
<keyword evidence="6 9" id="KW-0496">Mitochondrion</keyword>
<comment type="subcellular location">
    <subcellularLocation>
        <location evidence="9">Mitochondrion outer membrane</location>
        <topology evidence="9">Single-pass type IV membrane protein</topology>
    </subcellularLocation>
    <subcellularLocation>
        <location evidence="9">Peroxisome</location>
    </subcellularLocation>
</comment>
<dbReference type="InterPro" id="IPR039433">
    <property type="entry name" value="Mff-like_dom"/>
</dbReference>
<dbReference type="AlphaFoldDB" id="A0A4Y7M3E4"/>
<keyword evidence="3 9" id="KW-1000">Mitochondrion outer membrane</keyword>
<keyword evidence="8 9" id="KW-0576">Peroxisome</keyword>
<evidence type="ECO:0000256" key="6">
    <source>
        <dbReference type="ARBA" id="ARBA00023128"/>
    </source>
</evidence>
<evidence type="ECO:0000256" key="7">
    <source>
        <dbReference type="ARBA" id="ARBA00023136"/>
    </source>
</evidence>
<dbReference type="EMBL" id="LR004650">
    <property type="protein sequence ID" value="SVE74269.1"/>
    <property type="molecule type" value="mRNA"/>
</dbReference>
<evidence type="ECO:0000256" key="9">
    <source>
        <dbReference type="RuleBase" id="RU368040"/>
    </source>
</evidence>
<dbReference type="Pfam" id="PF05644">
    <property type="entry name" value="Miff"/>
    <property type="match status" value="2"/>
</dbReference>
<dbReference type="GO" id="GO:0000266">
    <property type="term" value="P:mitochondrial fission"/>
    <property type="evidence" value="ECO:0007669"/>
    <property type="project" value="UniProtKB-UniRule"/>
</dbReference>
<dbReference type="InterPro" id="IPR008518">
    <property type="entry name" value="Mff/Tango-11"/>
</dbReference>
<keyword evidence="7 9" id="KW-0472">Membrane</keyword>
<dbReference type="GO" id="GO:0090314">
    <property type="term" value="P:positive regulation of protein targeting to membrane"/>
    <property type="evidence" value="ECO:0007669"/>
    <property type="project" value="UniProtKB-UniRule"/>
</dbReference>
<organism evidence="12">
    <name type="scientific">Daphnia barbata</name>
    <dbReference type="NCBI Taxonomy" id="414587"/>
    <lineage>
        <taxon>Eukaryota</taxon>
        <taxon>Metazoa</taxon>
        <taxon>Ecdysozoa</taxon>
        <taxon>Arthropoda</taxon>
        <taxon>Crustacea</taxon>
        <taxon>Branchiopoda</taxon>
        <taxon>Diplostraca</taxon>
        <taxon>Cladocera</taxon>
        <taxon>Anomopoda</taxon>
        <taxon>Daphniidae</taxon>
        <taxon>Daphnia</taxon>
    </lineage>
</organism>
<evidence type="ECO:0000313" key="12">
    <source>
        <dbReference type="EMBL" id="SVE74269.1"/>
    </source>
</evidence>
<gene>
    <name evidence="12" type="primary">EOG090X08OG</name>
</gene>
<evidence type="ECO:0000256" key="10">
    <source>
        <dbReference type="SAM" id="MobiDB-lite"/>
    </source>
</evidence>
<keyword evidence="4 9" id="KW-1133">Transmembrane helix</keyword>
<evidence type="ECO:0000256" key="5">
    <source>
        <dbReference type="ARBA" id="ARBA00023054"/>
    </source>
</evidence>
<feature type="domain" description="Mff-like" evidence="11">
    <location>
        <begin position="201"/>
        <end position="252"/>
    </location>
</feature>
<evidence type="ECO:0000256" key="8">
    <source>
        <dbReference type="ARBA" id="ARBA00023140"/>
    </source>
</evidence>
<feature type="compositionally biased region" description="Polar residues" evidence="10">
    <location>
        <begin position="1"/>
        <end position="22"/>
    </location>
</feature>
<feature type="transmembrane region" description="Helical" evidence="9">
    <location>
        <begin position="232"/>
        <end position="251"/>
    </location>
</feature>
<dbReference type="GO" id="GO:0005777">
    <property type="term" value="C:peroxisome"/>
    <property type="evidence" value="ECO:0007669"/>
    <property type="project" value="UniProtKB-SubCell"/>
</dbReference>
<reference evidence="12" key="1">
    <citation type="submission" date="2018-08" db="EMBL/GenBank/DDBJ databases">
        <authorList>
            <person name="Cornetti L."/>
        </authorList>
    </citation>
    <scope>NUCLEOTIDE SEQUENCE</scope>
    <source>
        <strain evidence="12">ZW-BAR-1</strain>
    </source>
</reference>
<dbReference type="PANTHER" id="PTHR16501:SF6">
    <property type="entry name" value="TRANSPORT AND GOLGI ORGANIZATION PROTEIN 11"/>
    <property type="match status" value="1"/>
</dbReference>
<evidence type="ECO:0000259" key="11">
    <source>
        <dbReference type="Pfam" id="PF05644"/>
    </source>
</evidence>
<comment type="function">
    <text evidence="9">Plays a role in mitochondrial and peroxisomal fission. Promotes the recruitment and association of the fission mediator dynamin-related protein 1 (DNM1L) to the mitochondrial surface.</text>
</comment>
<dbReference type="PANTHER" id="PTHR16501">
    <property type="entry name" value="TRANSPORT AND GOLGI ORGANIZATION PROTEIN 11"/>
    <property type="match status" value="1"/>
</dbReference>